<evidence type="ECO:0000256" key="4">
    <source>
        <dbReference type="ARBA" id="ARBA00022448"/>
    </source>
</evidence>
<dbReference type="OrthoDB" id="1661054at2759"/>
<evidence type="ECO:0000313" key="9">
    <source>
        <dbReference type="EMBL" id="KAH6691239.1"/>
    </source>
</evidence>
<protein>
    <recommendedName>
        <fullName evidence="3">Conserved oligomeric Golgi complex subunit 8</fullName>
    </recommendedName>
    <alternativeName>
        <fullName evidence="8">Component of oligomeric Golgi complex 8</fullName>
    </alternativeName>
</protein>
<comment type="caution">
    <text evidence="9">The sequence shown here is derived from an EMBL/GenBank/DDBJ whole genome shotgun (WGS) entry which is preliminary data.</text>
</comment>
<keyword evidence="6" id="KW-0333">Golgi apparatus</keyword>
<dbReference type="AlphaFoldDB" id="A0A9P8VH80"/>
<dbReference type="InterPro" id="IPR007255">
    <property type="entry name" value="COG8"/>
</dbReference>
<dbReference type="Proteomes" id="UP000770015">
    <property type="component" value="Unassembled WGS sequence"/>
</dbReference>
<accession>A0A9P8VH80</accession>
<keyword evidence="10" id="KW-1185">Reference proteome</keyword>
<dbReference type="Pfam" id="PF04124">
    <property type="entry name" value="Dor1"/>
    <property type="match status" value="1"/>
</dbReference>
<keyword evidence="4" id="KW-0813">Transport</keyword>
<evidence type="ECO:0000256" key="6">
    <source>
        <dbReference type="ARBA" id="ARBA00023034"/>
    </source>
</evidence>
<comment type="subcellular location">
    <subcellularLocation>
        <location evidence="1">Golgi apparatus membrane</location>
        <topology evidence="1">Peripheral membrane protein</topology>
    </subcellularLocation>
</comment>
<evidence type="ECO:0000256" key="7">
    <source>
        <dbReference type="ARBA" id="ARBA00023136"/>
    </source>
</evidence>
<keyword evidence="5" id="KW-0653">Protein transport</keyword>
<gene>
    <name evidence="9" type="ORF">F5X68DRAFT_201512</name>
</gene>
<organism evidence="9 10">
    <name type="scientific">Plectosphaerella plurivora</name>
    <dbReference type="NCBI Taxonomy" id="936078"/>
    <lineage>
        <taxon>Eukaryota</taxon>
        <taxon>Fungi</taxon>
        <taxon>Dikarya</taxon>
        <taxon>Ascomycota</taxon>
        <taxon>Pezizomycotina</taxon>
        <taxon>Sordariomycetes</taxon>
        <taxon>Hypocreomycetidae</taxon>
        <taxon>Glomerellales</taxon>
        <taxon>Plectosphaerellaceae</taxon>
        <taxon>Plectosphaerella</taxon>
    </lineage>
</organism>
<dbReference type="EMBL" id="JAGSXJ010000005">
    <property type="protein sequence ID" value="KAH6691239.1"/>
    <property type="molecule type" value="Genomic_DNA"/>
</dbReference>
<evidence type="ECO:0000256" key="5">
    <source>
        <dbReference type="ARBA" id="ARBA00022927"/>
    </source>
</evidence>
<dbReference type="GO" id="GO:0017119">
    <property type="term" value="C:Golgi transport complex"/>
    <property type="evidence" value="ECO:0007669"/>
    <property type="project" value="InterPro"/>
</dbReference>
<dbReference type="GO" id="GO:0006891">
    <property type="term" value="P:intra-Golgi vesicle-mediated transport"/>
    <property type="evidence" value="ECO:0007669"/>
    <property type="project" value="TreeGrafter"/>
</dbReference>
<evidence type="ECO:0000256" key="2">
    <source>
        <dbReference type="ARBA" id="ARBA00006419"/>
    </source>
</evidence>
<evidence type="ECO:0000256" key="3">
    <source>
        <dbReference type="ARBA" id="ARBA00020983"/>
    </source>
</evidence>
<dbReference type="PANTHER" id="PTHR21311">
    <property type="entry name" value="CONSERVED OLIGOMERIC GOLGI COMPLEX COMPONENT 8"/>
    <property type="match status" value="1"/>
</dbReference>
<dbReference type="GO" id="GO:0000139">
    <property type="term" value="C:Golgi membrane"/>
    <property type="evidence" value="ECO:0007669"/>
    <property type="project" value="UniProtKB-SubCell"/>
</dbReference>
<evidence type="ECO:0000313" key="10">
    <source>
        <dbReference type="Proteomes" id="UP000770015"/>
    </source>
</evidence>
<dbReference type="GO" id="GO:0015031">
    <property type="term" value="P:protein transport"/>
    <property type="evidence" value="ECO:0007669"/>
    <property type="project" value="UniProtKB-KW"/>
</dbReference>
<comment type="similarity">
    <text evidence="2">Belongs to the COG8 family.</text>
</comment>
<sequence>MADALLDLLEAENPDLETSTTPRAAKIDFLNHIAQHTPEHLRTKEAHQLSQSSHSLLLSLQGISKRSHKTIIDSATRHATLTAALPSLLAGTVDLQHAIPKLDAAALRFSTTYSKAGENEHLQRRKRALLELRNVERMVDVLELPSLLTSAVSAQPPNYAAALDLNAHIRRLHALYPDSPLVKMVSRQADEAVLQLTTDLIHTLKAPGLKLATALRTVGWLRRVMPDLDQTSKTGRNAQERTLALLFLRCRITTLESTLGALQPLRELADEEKARQAAHADKSWSGGQQTERYLKKYIEIFREQSFGIVSMFKSIFPDGPAARADASAEPDPFQPMPSPLATFPLHLVELLLQTLREYLPHVRDQAARDSILTQVLYCSGSMGRLGGDFGMLLAGLTAPGGGVAEDTEWVDVVKRHRALAGRLDSIIGDYKGTSVKEKQTA</sequence>
<reference evidence="9" key="1">
    <citation type="journal article" date="2021" name="Nat. Commun.">
        <title>Genetic determinants of endophytism in the Arabidopsis root mycobiome.</title>
        <authorList>
            <person name="Mesny F."/>
            <person name="Miyauchi S."/>
            <person name="Thiergart T."/>
            <person name="Pickel B."/>
            <person name="Atanasova L."/>
            <person name="Karlsson M."/>
            <person name="Huettel B."/>
            <person name="Barry K.W."/>
            <person name="Haridas S."/>
            <person name="Chen C."/>
            <person name="Bauer D."/>
            <person name="Andreopoulos W."/>
            <person name="Pangilinan J."/>
            <person name="LaButti K."/>
            <person name="Riley R."/>
            <person name="Lipzen A."/>
            <person name="Clum A."/>
            <person name="Drula E."/>
            <person name="Henrissat B."/>
            <person name="Kohler A."/>
            <person name="Grigoriev I.V."/>
            <person name="Martin F.M."/>
            <person name="Hacquard S."/>
        </authorList>
    </citation>
    <scope>NUCLEOTIDE SEQUENCE</scope>
    <source>
        <strain evidence="9">MPI-SDFR-AT-0117</strain>
    </source>
</reference>
<evidence type="ECO:0000256" key="1">
    <source>
        <dbReference type="ARBA" id="ARBA00004395"/>
    </source>
</evidence>
<dbReference type="PANTHER" id="PTHR21311:SF0">
    <property type="entry name" value="CONSERVED OLIGOMERIC GOLGI COMPLEX SUBUNIT 8"/>
    <property type="match status" value="1"/>
</dbReference>
<evidence type="ECO:0000256" key="8">
    <source>
        <dbReference type="ARBA" id="ARBA00031347"/>
    </source>
</evidence>
<keyword evidence="7" id="KW-0472">Membrane</keyword>
<proteinExistence type="inferred from homology"/>
<name>A0A9P8VH80_9PEZI</name>